<proteinExistence type="predicted"/>
<feature type="region of interest" description="Disordered" evidence="1">
    <location>
        <begin position="262"/>
        <end position="291"/>
    </location>
</feature>
<dbReference type="OrthoDB" id="10032356at2759"/>
<evidence type="ECO:0000313" key="4">
    <source>
        <dbReference type="EMBL" id="CAF3734973.1"/>
    </source>
</evidence>
<keyword evidence="2" id="KW-1133">Transmembrane helix</keyword>
<feature type="transmembrane region" description="Helical" evidence="2">
    <location>
        <begin position="744"/>
        <end position="764"/>
    </location>
</feature>
<dbReference type="Proteomes" id="UP000663829">
    <property type="component" value="Unassembled WGS sequence"/>
</dbReference>
<evidence type="ECO:0000256" key="2">
    <source>
        <dbReference type="SAM" id="Phobius"/>
    </source>
</evidence>
<keyword evidence="2" id="KW-0812">Transmembrane</keyword>
<feature type="region of interest" description="Disordered" evidence="1">
    <location>
        <begin position="175"/>
        <end position="203"/>
    </location>
</feature>
<dbReference type="AlphaFoldDB" id="A0A814DM81"/>
<keyword evidence="2" id="KW-0472">Membrane</keyword>
<protein>
    <submittedName>
        <fullName evidence="3">Uncharacterized protein</fullName>
    </submittedName>
</protein>
<dbReference type="Proteomes" id="UP000681722">
    <property type="component" value="Unassembled WGS sequence"/>
</dbReference>
<gene>
    <name evidence="3" type="ORF">GPM918_LOCUS11718</name>
    <name evidence="4" type="ORF">SRO942_LOCUS11719</name>
</gene>
<dbReference type="EMBL" id="CAJOBC010002473">
    <property type="protein sequence ID" value="CAF3734973.1"/>
    <property type="molecule type" value="Genomic_DNA"/>
</dbReference>
<evidence type="ECO:0000256" key="1">
    <source>
        <dbReference type="SAM" id="MobiDB-lite"/>
    </source>
</evidence>
<feature type="compositionally biased region" description="Polar residues" evidence="1">
    <location>
        <begin position="193"/>
        <end position="203"/>
    </location>
</feature>
<feature type="compositionally biased region" description="Polar residues" evidence="1">
    <location>
        <begin position="215"/>
        <end position="226"/>
    </location>
</feature>
<sequence length="799" mass="93001">MNKLDDLITDEFNMKIDDDIDVDEHVILPTITEHQDEEMQQSQHDMTDNLNDSLSDTKSLIVKNPNPFTNLTNMDDSFLEEERKAIEETSILDEFQDELSENHRPTHSLRDYSFEEFQQDIVENVILKKERILDIETNEDEVTKHFYSNEKTTSKPAEETDFLDMDVVENHQITQQDDNNQGVISESDENQTDNRNLLKKNNSMTSVVDSLDETVNNENEQSTPQIENLEAPIVSTDSKNEKDKLYNDVSISSLKQQSNEITPTILTTQTPKTRSQSDKKTSLSTKSKTSKPKLAILENTTINVKQKQQQPIVKSRLNFDEVERILSMHKRDVSPNKVQNRLFIPTSDIFHKDDLLTRRPSNFETEYFRMFVKPLEKKRVPIPSTSITRTFIKKSLIKSYSGLLPNMGGKNTSIGGSAMIQGSVEKRSRSLSEKRLAAKMAKEVEPLPNQPYLWHTFSTKYAPNKQQKKHVSWSPVREYIHDGRTNDDDRRTTRHTNDISQNKPIKQTKHLFPMRGNQRISRSDTSNNIQPISTSFIPVLDRRTLLIPSSTKFSQLLPLSITTNELFLTPTVHTPNRTIMEQKDLLINNEISPTTEIPIRKHQTDLERYYDELGDGQVIHSQPRNRLLQTQRFPLNHKSDDRKNILHNQLRDINNSFQKKMNTMGNYVKKIYPTIFIKTPNEQENKLKQYDRLLEKMRITDEQLQSLKLPWSKDSKEKYTSTIENINSLDRSKRRTISSYFSPWVLQTIFIILFILNMIIVYYFNELNILWKQFQAESIEDDDSSSSLDQKISPDTNVH</sequence>
<accession>A0A814DM81</accession>
<keyword evidence="5" id="KW-1185">Reference proteome</keyword>
<evidence type="ECO:0000313" key="5">
    <source>
        <dbReference type="Proteomes" id="UP000663829"/>
    </source>
</evidence>
<feature type="compositionally biased region" description="Polar residues" evidence="1">
    <location>
        <begin position="175"/>
        <end position="184"/>
    </location>
</feature>
<name>A0A814DM81_9BILA</name>
<reference evidence="3" key="1">
    <citation type="submission" date="2021-02" db="EMBL/GenBank/DDBJ databases">
        <authorList>
            <person name="Nowell W R."/>
        </authorList>
    </citation>
    <scope>NUCLEOTIDE SEQUENCE</scope>
</reference>
<feature type="region of interest" description="Disordered" evidence="1">
    <location>
        <begin position="215"/>
        <end position="241"/>
    </location>
</feature>
<evidence type="ECO:0000313" key="3">
    <source>
        <dbReference type="EMBL" id="CAF0960287.1"/>
    </source>
</evidence>
<dbReference type="EMBL" id="CAJNOQ010002473">
    <property type="protein sequence ID" value="CAF0960287.1"/>
    <property type="molecule type" value="Genomic_DNA"/>
</dbReference>
<organism evidence="3 5">
    <name type="scientific">Didymodactylos carnosus</name>
    <dbReference type="NCBI Taxonomy" id="1234261"/>
    <lineage>
        <taxon>Eukaryota</taxon>
        <taxon>Metazoa</taxon>
        <taxon>Spiralia</taxon>
        <taxon>Gnathifera</taxon>
        <taxon>Rotifera</taxon>
        <taxon>Eurotatoria</taxon>
        <taxon>Bdelloidea</taxon>
        <taxon>Philodinida</taxon>
        <taxon>Philodinidae</taxon>
        <taxon>Didymodactylos</taxon>
    </lineage>
</organism>
<comment type="caution">
    <text evidence="3">The sequence shown here is derived from an EMBL/GenBank/DDBJ whole genome shotgun (WGS) entry which is preliminary data.</text>
</comment>
<feature type="compositionally biased region" description="Low complexity" evidence="1">
    <location>
        <begin position="262"/>
        <end position="273"/>
    </location>
</feature>